<keyword evidence="2" id="KW-0813">Transport</keyword>
<dbReference type="OrthoDB" id="5357528at2"/>
<accession>A0A1H1XV02</accession>
<dbReference type="EMBL" id="LT629732">
    <property type="protein sequence ID" value="SDT13054.1"/>
    <property type="molecule type" value="Genomic_DNA"/>
</dbReference>
<evidence type="ECO:0000256" key="4">
    <source>
        <dbReference type="ARBA" id="ARBA00022840"/>
    </source>
</evidence>
<feature type="domain" description="ABC transporter" evidence="5">
    <location>
        <begin position="7"/>
        <end position="250"/>
    </location>
</feature>
<keyword evidence="4 6" id="KW-0067">ATP-binding</keyword>
<dbReference type="GO" id="GO:0016887">
    <property type="term" value="F:ATP hydrolysis activity"/>
    <property type="evidence" value="ECO:0007669"/>
    <property type="project" value="InterPro"/>
</dbReference>
<dbReference type="Gene3D" id="3.40.50.300">
    <property type="entry name" value="P-loop containing nucleotide triphosphate hydrolases"/>
    <property type="match status" value="1"/>
</dbReference>
<dbReference type="STRING" id="117157.SAMN04489717_5147"/>
<evidence type="ECO:0000259" key="5">
    <source>
        <dbReference type="PROSITE" id="PS50893"/>
    </source>
</evidence>
<dbReference type="InterPro" id="IPR050319">
    <property type="entry name" value="ABC_transp_ATP-bind"/>
</dbReference>
<dbReference type="InterPro" id="IPR017871">
    <property type="entry name" value="ABC_transporter-like_CS"/>
</dbReference>
<dbReference type="SMART" id="SM00382">
    <property type="entry name" value="AAA"/>
    <property type="match status" value="1"/>
</dbReference>
<dbReference type="SUPFAM" id="SSF52540">
    <property type="entry name" value="P-loop containing nucleoside triphosphate hydrolases"/>
    <property type="match status" value="1"/>
</dbReference>
<dbReference type="InterPro" id="IPR027417">
    <property type="entry name" value="P-loop_NTPase"/>
</dbReference>
<dbReference type="GO" id="GO:0055085">
    <property type="term" value="P:transmembrane transport"/>
    <property type="evidence" value="ECO:0007669"/>
    <property type="project" value="UniProtKB-ARBA"/>
</dbReference>
<keyword evidence="7" id="KW-1185">Reference proteome</keyword>
<evidence type="ECO:0000256" key="1">
    <source>
        <dbReference type="ARBA" id="ARBA00005417"/>
    </source>
</evidence>
<dbReference type="Proteomes" id="UP000198983">
    <property type="component" value="Chromosome I"/>
</dbReference>
<dbReference type="PROSITE" id="PS50893">
    <property type="entry name" value="ABC_TRANSPORTER_2"/>
    <property type="match status" value="1"/>
</dbReference>
<dbReference type="AlphaFoldDB" id="A0A1H1XV02"/>
<dbReference type="GO" id="GO:0005524">
    <property type="term" value="F:ATP binding"/>
    <property type="evidence" value="ECO:0007669"/>
    <property type="project" value="UniProtKB-KW"/>
</dbReference>
<evidence type="ECO:0000256" key="3">
    <source>
        <dbReference type="ARBA" id="ARBA00022741"/>
    </source>
</evidence>
<organism evidence="6 7">
    <name type="scientific">Actinopolymorpha singaporensis</name>
    <dbReference type="NCBI Taxonomy" id="117157"/>
    <lineage>
        <taxon>Bacteria</taxon>
        <taxon>Bacillati</taxon>
        <taxon>Actinomycetota</taxon>
        <taxon>Actinomycetes</taxon>
        <taxon>Propionibacteriales</taxon>
        <taxon>Actinopolymorphaceae</taxon>
        <taxon>Actinopolymorpha</taxon>
    </lineage>
</organism>
<dbReference type="PANTHER" id="PTHR43776">
    <property type="entry name" value="TRANSPORT ATP-BINDING PROTEIN"/>
    <property type="match status" value="1"/>
</dbReference>
<evidence type="ECO:0000313" key="7">
    <source>
        <dbReference type="Proteomes" id="UP000198983"/>
    </source>
</evidence>
<name>A0A1H1XV02_9ACTN</name>
<reference evidence="6 7" key="1">
    <citation type="submission" date="2016-10" db="EMBL/GenBank/DDBJ databases">
        <authorList>
            <person name="de Groot N.N."/>
        </authorList>
    </citation>
    <scope>NUCLEOTIDE SEQUENCE [LARGE SCALE GENOMIC DNA]</scope>
    <source>
        <strain evidence="6 7">DSM 22024</strain>
    </source>
</reference>
<gene>
    <name evidence="6" type="ORF">SAMN04489717_5147</name>
</gene>
<dbReference type="Pfam" id="PF00005">
    <property type="entry name" value="ABC_tran"/>
    <property type="match status" value="1"/>
</dbReference>
<dbReference type="InterPro" id="IPR003439">
    <property type="entry name" value="ABC_transporter-like_ATP-bd"/>
</dbReference>
<dbReference type="PROSITE" id="PS00211">
    <property type="entry name" value="ABC_TRANSPORTER_1"/>
    <property type="match status" value="1"/>
</dbReference>
<dbReference type="FunFam" id="3.40.50.300:FF:000016">
    <property type="entry name" value="Oligopeptide ABC transporter ATP-binding component"/>
    <property type="match status" value="1"/>
</dbReference>
<dbReference type="CDD" id="cd03257">
    <property type="entry name" value="ABC_NikE_OppD_transporters"/>
    <property type="match status" value="1"/>
</dbReference>
<protein>
    <submittedName>
        <fullName evidence="6">Oligopeptide transport system ATP-binding protein</fullName>
    </submittedName>
</protein>
<evidence type="ECO:0000313" key="6">
    <source>
        <dbReference type="EMBL" id="SDT13054.1"/>
    </source>
</evidence>
<dbReference type="PANTHER" id="PTHR43776:SF7">
    <property type="entry name" value="D,D-DIPEPTIDE TRANSPORT ATP-BINDING PROTEIN DDPF-RELATED"/>
    <property type="match status" value="1"/>
</dbReference>
<sequence>MPEGVLVRAENLGKTFSTPAGDVVAVDDVTFDVLRGETLGLVGESGSGKSTVARLLMWLQEPTSGRVLFDGTDLAGVPGRELRTVRRRMQMVFQNPYGSLLPHYTAAGNVAEPLRLHSIGDKDSRRERAKQLLDLVGVNPRFADLYPRQFSGGQQQRIAIARALALEPELLVCDEPTSALDVSIQAQILNLLDDLRERLGLTCLFISHNLAVVERLANRVAVMREGRVVELAPTEELFRAPQDPYTRALLGAVLPVRGQRAAS</sequence>
<dbReference type="InterPro" id="IPR003593">
    <property type="entry name" value="AAA+_ATPase"/>
</dbReference>
<comment type="similarity">
    <text evidence="1">Belongs to the ABC transporter superfamily.</text>
</comment>
<evidence type="ECO:0000256" key="2">
    <source>
        <dbReference type="ARBA" id="ARBA00022448"/>
    </source>
</evidence>
<keyword evidence="3" id="KW-0547">Nucleotide-binding</keyword>
<proteinExistence type="inferred from homology"/>
<dbReference type="RefSeq" id="WP_092656107.1">
    <property type="nucleotide sequence ID" value="NZ_LT629732.1"/>
</dbReference>